<feature type="compositionally biased region" description="Basic and acidic residues" evidence="1">
    <location>
        <begin position="197"/>
        <end position="218"/>
    </location>
</feature>
<proteinExistence type="predicted"/>
<keyword evidence="3" id="KW-1185">Reference proteome</keyword>
<evidence type="ECO:0000313" key="2">
    <source>
        <dbReference type="EMBL" id="TFK53853.1"/>
    </source>
</evidence>
<reference evidence="2 3" key="1">
    <citation type="journal article" date="2019" name="Nat. Ecol. Evol.">
        <title>Megaphylogeny resolves global patterns of mushroom evolution.</title>
        <authorList>
            <person name="Varga T."/>
            <person name="Krizsan K."/>
            <person name="Foldi C."/>
            <person name="Dima B."/>
            <person name="Sanchez-Garcia M."/>
            <person name="Sanchez-Ramirez S."/>
            <person name="Szollosi G.J."/>
            <person name="Szarkandi J.G."/>
            <person name="Papp V."/>
            <person name="Albert L."/>
            <person name="Andreopoulos W."/>
            <person name="Angelini C."/>
            <person name="Antonin V."/>
            <person name="Barry K.W."/>
            <person name="Bougher N.L."/>
            <person name="Buchanan P."/>
            <person name="Buyck B."/>
            <person name="Bense V."/>
            <person name="Catcheside P."/>
            <person name="Chovatia M."/>
            <person name="Cooper J."/>
            <person name="Damon W."/>
            <person name="Desjardin D."/>
            <person name="Finy P."/>
            <person name="Geml J."/>
            <person name="Haridas S."/>
            <person name="Hughes K."/>
            <person name="Justo A."/>
            <person name="Karasinski D."/>
            <person name="Kautmanova I."/>
            <person name="Kiss B."/>
            <person name="Kocsube S."/>
            <person name="Kotiranta H."/>
            <person name="LaButti K.M."/>
            <person name="Lechner B.E."/>
            <person name="Liimatainen K."/>
            <person name="Lipzen A."/>
            <person name="Lukacs Z."/>
            <person name="Mihaltcheva S."/>
            <person name="Morgado L.N."/>
            <person name="Niskanen T."/>
            <person name="Noordeloos M.E."/>
            <person name="Ohm R.A."/>
            <person name="Ortiz-Santana B."/>
            <person name="Ovrebo C."/>
            <person name="Racz N."/>
            <person name="Riley R."/>
            <person name="Savchenko A."/>
            <person name="Shiryaev A."/>
            <person name="Soop K."/>
            <person name="Spirin V."/>
            <person name="Szebenyi C."/>
            <person name="Tomsovsky M."/>
            <person name="Tulloss R.E."/>
            <person name="Uehling J."/>
            <person name="Grigoriev I.V."/>
            <person name="Vagvolgyi C."/>
            <person name="Papp T."/>
            <person name="Martin F.M."/>
            <person name="Miettinen O."/>
            <person name="Hibbett D.S."/>
            <person name="Nagy L.G."/>
        </authorList>
    </citation>
    <scope>NUCLEOTIDE SEQUENCE [LARGE SCALE GENOMIC DNA]</scope>
    <source>
        <strain evidence="2 3">OMC1185</strain>
    </source>
</reference>
<protein>
    <submittedName>
        <fullName evidence="2">Uncharacterized protein</fullName>
    </submittedName>
</protein>
<dbReference type="EMBL" id="ML213506">
    <property type="protein sequence ID" value="TFK53853.1"/>
    <property type="molecule type" value="Genomic_DNA"/>
</dbReference>
<dbReference type="OrthoDB" id="3164380at2759"/>
<organism evidence="2 3">
    <name type="scientific">Heliocybe sulcata</name>
    <dbReference type="NCBI Taxonomy" id="5364"/>
    <lineage>
        <taxon>Eukaryota</taxon>
        <taxon>Fungi</taxon>
        <taxon>Dikarya</taxon>
        <taxon>Basidiomycota</taxon>
        <taxon>Agaricomycotina</taxon>
        <taxon>Agaricomycetes</taxon>
        <taxon>Gloeophyllales</taxon>
        <taxon>Gloeophyllaceae</taxon>
        <taxon>Heliocybe</taxon>
    </lineage>
</organism>
<evidence type="ECO:0000256" key="1">
    <source>
        <dbReference type="SAM" id="MobiDB-lite"/>
    </source>
</evidence>
<gene>
    <name evidence="2" type="ORF">OE88DRAFT_1122975</name>
</gene>
<evidence type="ECO:0000313" key="3">
    <source>
        <dbReference type="Proteomes" id="UP000305948"/>
    </source>
</evidence>
<feature type="region of interest" description="Disordered" evidence="1">
    <location>
        <begin position="153"/>
        <end position="236"/>
    </location>
</feature>
<sequence length="267" mass="29339">MSDSENSLLTHLAVLDDLIQVIYQGHLKFVVLSAVDDDAWNVHVGLTSRTKEGRWWTGQWKQEDVEKIMGPRSSSSLMETFVQKLKTAFTEGDMFIGNWNPSKGAEINLAIGTTDKKPLSISLTELSSQDAAAFASDVLFRIALQAQKHGCQLQPSTLPAPPVLPDMPRQPRSRTTTVKDSSSTSTSTSSKSAQDPETLKEIEELRSQLAEAHAETTKSPKSKAPSNPLQLRMTRGLAAASHVKGASLANPNKRVRKIKEIEFEDED</sequence>
<dbReference type="AlphaFoldDB" id="A0A5C3N913"/>
<accession>A0A5C3N913</accession>
<name>A0A5C3N913_9AGAM</name>
<feature type="compositionally biased region" description="Low complexity" evidence="1">
    <location>
        <begin position="173"/>
        <end position="192"/>
    </location>
</feature>
<dbReference type="Proteomes" id="UP000305948">
    <property type="component" value="Unassembled WGS sequence"/>
</dbReference>